<dbReference type="RefSeq" id="WP_183610419.1">
    <property type="nucleotide sequence ID" value="NZ_JACHAZ010000012.1"/>
</dbReference>
<evidence type="ECO:0000313" key="2">
    <source>
        <dbReference type="EMBL" id="MBB4294063.1"/>
    </source>
</evidence>
<dbReference type="InterPro" id="IPR029492">
    <property type="entry name" value="DUF4435"/>
</dbReference>
<dbReference type="PANTHER" id="PTHR32182">
    <property type="entry name" value="DNA REPLICATION AND REPAIR PROTEIN RECF"/>
    <property type="match status" value="1"/>
</dbReference>
<dbReference type="EMBL" id="JACIGO010000013">
    <property type="protein sequence ID" value="MBB4294063.1"/>
    <property type="molecule type" value="Genomic_DNA"/>
</dbReference>
<dbReference type="PANTHER" id="PTHR32182:SF22">
    <property type="entry name" value="ATP-DEPENDENT ENDONUCLEASE, OLD FAMILY-RELATED"/>
    <property type="match status" value="1"/>
</dbReference>
<comment type="caution">
    <text evidence="2">The sequence shown here is derived from an EMBL/GenBank/DDBJ whole genome shotgun (WGS) entry which is preliminary data.</text>
</comment>
<sequence>MFNISVPTSSGEFKIDAKVGETLLFLGPNGSGKSRLGVMIEAKRLEVHRIGAHRSLSMNTKVQPPNLEAALNRLIWGHEDGRGNRAGYRWHSKPAIAMLSDFDHVVAGLYADENEVSVQHRRAHLMDSTVLPPATKLDRLKSIWDDLLPHRELVIQAGNIKIKSDGSTNADYDAAELSDGERAIFYMLGQALLARPNTLVLIDEPELHINRSILAKMWDAIEAARHDCVFAYLTHDVEFAATRTTARKFAINSYESGDQGEQWELEEIPADTGIPDEVVTRIVGSRLPVLFTEGDAGSLDVAIYRSVYKDFTVMPIGSCDSVIHAVASMEKQKTFHRLGCAGLIDADGREDRLIEHLKAKNVHALAVAEVENLLLLPEPFEELAALCHFDKAESSKRLNDLKQRVFKLATSDAEKYALSATKRKIDQALKRIGLKSKDSAALASEYQIATAQIDPAQIYGSLLSEFRTHIVKGEYEKIVALYDNKGLLDVAAECLGIKSRSHLQDLTLRTMNTRKGYSLVDAIAKQLPEIEPKRSIGVLAYGSLINEPGAELEKVIARRMSAGILTPFRVEFARSSNSRKGSPTLVPVEEGQRVKAVILVLQDHVTMAEAKDMLWRRETRSRTGNYVQPATPNANTVLVKEIEQFHGVGSVLYTSIAANIAEVSAKKLAELAIGSAEAVIKGELQAGRDGITYLRDAINAGIKTRLTDAYQASILQQTGTADLDAAIAKLTIPEPKEKSA</sequence>
<name>A0AAE2MQL9_RHILE</name>
<dbReference type="GO" id="GO:0006302">
    <property type="term" value="P:double-strand break repair"/>
    <property type="evidence" value="ECO:0007669"/>
    <property type="project" value="TreeGrafter"/>
</dbReference>
<accession>A0AAE2MQL9</accession>
<feature type="domain" description="DUF4435" evidence="1">
    <location>
        <begin position="288"/>
        <end position="485"/>
    </location>
</feature>
<dbReference type="Proteomes" id="UP000538507">
    <property type="component" value="Unassembled WGS sequence"/>
</dbReference>
<dbReference type="InterPro" id="IPR027417">
    <property type="entry name" value="P-loop_NTPase"/>
</dbReference>
<dbReference type="Pfam" id="PF14491">
    <property type="entry name" value="DUF4435"/>
    <property type="match status" value="1"/>
</dbReference>
<organism evidence="2 3">
    <name type="scientific">Rhizobium leguminosarum</name>
    <dbReference type="NCBI Taxonomy" id="384"/>
    <lineage>
        <taxon>Bacteria</taxon>
        <taxon>Pseudomonadati</taxon>
        <taxon>Pseudomonadota</taxon>
        <taxon>Alphaproteobacteria</taxon>
        <taxon>Hyphomicrobiales</taxon>
        <taxon>Rhizobiaceae</taxon>
        <taxon>Rhizobium/Agrobacterium group</taxon>
        <taxon>Rhizobium</taxon>
    </lineage>
</organism>
<evidence type="ECO:0000313" key="3">
    <source>
        <dbReference type="Proteomes" id="UP000538507"/>
    </source>
</evidence>
<dbReference type="GO" id="GO:0000731">
    <property type="term" value="P:DNA synthesis involved in DNA repair"/>
    <property type="evidence" value="ECO:0007669"/>
    <property type="project" value="TreeGrafter"/>
</dbReference>
<dbReference type="Gene3D" id="3.40.50.300">
    <property type="entry name" value="P-loop containing nucleotide triphosphate hydrolases"/>
    <property type="match status" value="1"/>
</dbReference>
<reference evidence="2 3" key="1">
    <citation type="submission" date="2020-08" db="EMBL/GenBank/DDBJ databases">
        <title>Genomic Encyclopedia of Type Strains, Phase IV (KMG-V): Genome sequencing to study the core and pangenomes of soil and plant-associated prokaryotes.</title>
        <authorList>
            <person name="Whitman W."/>
        </authorList>
    </citation>
    <scope>NUCLEOTIDE SEQUENCE [LARGE SCALE GENOMIC DNA]</scope>
    <source>
        <strain evidence="2 3">SEMIA 415</strain>
    </source>
</reference>
<gene>
    <name evidence="2" type="ORF">GGE16_006160</name>
</gene>
<evidence type="ECO:0000259" key="1">
    <source>
        <dbReference type="Pfam" id="PF14491"/>
    </source>
</evidence>
<proteinExistence type="predicted"/>
<protein>
    <submittedName>
        <fullName evidence="2">Cation transport regulator ChaC</fullName>
    </submittedName>
</protein>
<dbReference type="SUPFAM" id="SSF52540">
    <property type="entry name" value="P-loop containing nucleoside triphosphate hydrolases"/>
    <property type="match status" value="1"/>
</dbReference>
<dbReference type="AlphaFoldDB" id="A0AAE2MQL9"/>